<sequence>MSDQPNKFEASFDFIINCLASNRDPLNIDFGEAAMRNDMTLARNTVYPTYKYSSAPVRTIRLPTIRSKNNQNHSDRSPIMAPATSKQADENKDLLFVFACLSTAREPLDCDWHAAAPKTDITHARTVQQKFKRLIESTNKYALINGKVVDISDPNAPAPATPAKRGRGKKATGTPQSTTKKRKAIDKDDDNADTSDDAVLETPAKKKTPAKRGAAKKAAVKVKEEADVSEEDAQADNDAGDKEASDDEEAGDVDNEIED</sequence>
<reference evidence="1" key="1">
    <citation type="submission" date="2022-10" db="EMBL/GenBank/DDBJ databases">
        <title>Culturing micro-colonial fungi from biological soil crusts in the Mojave desert and describing Neophaeococcomyces mojavensis, and introducing the new genera and species Taxawa tesnikishii.</title>
        <authorList>
            <person name="Kurbessoian T."/>
            <person name="Stajich J.E."/>
        </authorList>
    </citation>
    <scope>NUCLEOTIDE SEQUENCE</scope>
    <source>
        <strain evidence="1">JES_112</strain>
    </source>
</reference>
<gene>
    <name evidence="1" type="ORF">H2198_006925</name>
</gene>
<accession>A0ACC3A1H1</accession>
<proteinExistence type="predicted"/>
<name>A0ACC3A1H1_9EURO</name>
<dbReference type="EMBL" id="JAPDRQ010000136">
    <property type="protein sequence ID" value="KAJ9653937.1"/>
    <property type="molecule type" value="Genomic_DNA"/>
</dbReference>
<protein>
    <submittedName>
        <fullName evidence="1">Uncharacterized protein</fullName>
    </submittedName>
</protein>
<evidence type="ECO:0000313" key="2">
    <source>
        <dbReference type="Proteomes" id="UP001172386"/>
    </source>
</evidence>
<comment type="caution">
    <text evidence="1">The sequence shown here is derived from an EMBL/GenBank/DDBJ whole genome shotgun (WGS) entry which is preliminary data.</text>
</comment>
<dbReference type="Proteomes" id="UP001172386">
    <property type="component" value="Unassembled WGS sequence"/>
</dbReference>
<organism evidence="1 2">
    <name type="scientific">Neophaeococcomyces mojaviensis</name>
    <dbReference type="NCBI Taxonomy" id="3383035"/>
    <lineage>
        <taxon>Eukaryota</taxon>
        <taxon>Fungi</taxon>
        <taxon>Dikarya</taxon>
        <taxon>Ascomycota</taxon>
        <taxon>Pezizomycotina</taxon>
        <taxon>Eurotiomycetes</taxon>
        <taxon>Chaetothyriomycetidae</taxon>
        <taxon>Chaetothyriales</taxon>
        <taxon>Chaetothyriales incertae sedis</taxon>
        <taxon>Neophaeococcomyces</taxon>
    </lineage>
</organism>
<evidence type="ECO:0000313" key="1">
    <source>
        <dbReference type="EMBL" id="KAJ9653937.1"/>
    </source>
</evidence>
<keyword evidence="2" id="KW-1185">Reference proteome</keyword>